<keyword evidence="1" id="KW-0812">Transmembrane</keyword>
<feature type="transmembrane region" description="Helical" evidence="1">
    <location>
        <begin position="29"/>
        <end position="50"/>
    </location>
</feature>
<dbReference type="EnsemblPlants" id="evm.model.01.1077">
    <property type="protein sequence ID" value="cds.evm.model.01.1077"/>
    <property type="gene ID" value="evm.TU.01.1077"/>
</dbReference>
<dbReference type="Proteomes" id="UP000596661">
    <property type="component" value="Chromosome 1"/>
</dbReference>
<reference evidence="2" key="1">
    <citation type="submission" date="2018-11" db="EMBL/GenBank/DDBJ databases">
        <authorList>
            <person name="Grassa J C."/>
        </authorList>
    </citation>
    <scope>NUCLEOTIDE SEQUENCE [LARGE SCALE GENOMIC DNA]</scope>
</reference>
<accession>A0A803NFI0</accession>
<name>A0A803NFI0_CANSA</name>
<keyword evidence="1" id="KW-1133">Transmembrane helix</keyword>
<dbReference type="EMBL" id="UZAU01000019">
    <property type="status" value="NOT_ANNOTATED_CDS"/>
    <property type="molecule type" value="Genomic_DNA"/>
</dbReference>
<evidence type="ECO:0000256" key="1">
    <source>
        <dbReference type="SAM" id="Phobius"/>
    </source>
</evidence>
<reference evidence="2" key="2">
    <citation type="submission" date="2021-03" db="UniProtKB">
        <authorList>
            <consortium name="EnsemblPlants"/>
        </authorList>
    </citation>
    <scope>IDENTIFICATION</scope>
</reference>
<keyword evidence="3" id="KW-1185">Reference proteome</keyword>
<keyword evidence="1" id="KW-0472">Membrane</keyword>
<organism evidence="2 3">
    <name type="scientific">Cannabis sativa</name>
    <name type="common">Hemp</name>
    <name type="synonym">Marijuana</name>
    <dbReference type="NCBI Taxonomy" id="3483"/>
    <lineage>
        <taxon>Eukaryota</taxon>
        <taxon>Viridiplantae</taxon>
        <taxon>Streptophyta</taxon>
        <taxon>Embryophyta</taxon>
        <taxon>Tracheophyta</taxon>
        <taxon>Spermatophyta</taxon>
        <taxon>Magnoliopsida</taxon>
        <taxon>eudicotyledons</taxon>
        <taxon>Gunneridae</taxon>
        <taxon>Pentapetalae</taxon>
        <taxon>rosids</taxon>
        <taxon>fabids</taxon>
        <taxon>Rosales</taxon>
        <taxon>Cannabaceae</taxon>
        <taxon>Cannabis</taxon>
    </lineage>
</organism>
<dbReference type="AlphaFoldDB" id="A0A803NFI0"/>
<feature type="transmembrane region" description="Helical" evidence="1">
    <location>
        <begin position="71"/>
        <end position="93"/>
    </location>
</feature>
<sequence length="163" mass="17874">MNGGFSSTDTISKEWKEGTTALLVEGEGFTYLLSCLLCLSPRFLIPIPLLMNPISSLHFSSLLKRESKGKAFVSVLGLGASGLLSILFVVGGVRERWLCLSHPFFGSVFRKQERSASQAPKIEMIRVEAPRAKVMPIEAPGTEVMHVETPRADMMHFGPLGPR</sequence>
<protein>
    <submittedName>
        <fullName evidence="2">Uncharacterized protein</fullName>
    </submittedName>
</protein>
<proteinExistence type="predicted"/>
<evidence type="ECO:0000313" key="3">
    <source>
        <dbReference type="Proteomes" id="UP000596661"/>
    </source>
</evidence>
<evidence type="ECO:0000313" key="2">
    <source>
        <dbReference type="EnsemblPlants" id="cds.evm.model.01.1077"/>
    </source>
</evidence>
<dbReference type="Gramene" id="evm.model.01.1077">
    <property type="protein sequence ID" value="cds.evm.model.01.1077"/>
    <property type="gene ID" value="evm.TU.01.1077"/>
</dbReference>